<gene>
    <name evidence="1" type="ORF">ACFSDX_00975</name>
</gene>
<proteinExistence type="predicted"/>
<protein>
    <submittedName>
        <fullName evidence="1">Thioredoxin family protein</fullName>
    </submittedName>
</protein>
<dbReference type="RefSeq" id="WP_382311224.1">
    <property type="nucleotide sequence ID" value="NZ_JBHUFD010000001.1"/>
</dbReference>
<sequence>MPASPTPILTAEQLATGLPYPAYRQHVAEVMATPQPDEQLAKMLPHYQTAVAQMDRVAPTITLLPELRAALGQLSGRYLWAIITEGWCGDASHTVPVIEAVAQASGGHLETRHFLRDSHPDLIDRYLTNGGRAIPIAVVLHADTLTEAGVWGPRPAPLQAIHQEMKAREVPFKEVIVTVNNWYDQDATGTTQHELLALVQGLK</sequence>
<name>A0ABW4QN99_9BACT</name>
<dbReference type="Gene3D" id="3.40.30.10">
    <property type="entry name" value="Glutaredoxin"/>
    <property type="match status" value="1"/>
</dbReference>
<accession>A0ABW4QN99</accession>
<dbReference type="EMBL" id="JBHUFD010000001">
    <property type="protein sequence ID" value="MFD1870981.1"/>
    <property type="molecule type" value="Genomic_DNA"/>
</dbReference>
<keyword evidence="2" id="KW-1185">Reference proteome</keyword>
<dbReference type="SUPFAM" id="SSF52833">
    <property type="entry name" value="Thioredoxin-like"/>
    <property type="match status" value="1"/>
</dbReference>
<reference evidence="2" key="1">
    <citation type="journal article" date="2019" name="Int. J. Syst. Evol. Microbiol.">
        <title>The Global Catalogue of Microorganisms (GCM) 10K type strain sequencing project: providing services to taxonomists for standard genome sequencing and annotation.</title>
        <authorList>
            <consortium name="The Broad Institute Genomics Platform"/>
            <consortium name="The Broad Institute Genome Sequencing Center for Infectious Disease"/>
            <person name="Wu L."/>
            <person name="Ma J."/>
        </authorList>
    </citation>
    <scope>NUCLEOTIDE SEQUENCE [LARGE SCALE GENOMIC DNA]</scope>
    <source>
        <strain evidence="2">CGMCC 1.15795</strain>
    </source>
</reference>
<dbReference type="Pfam" id="PF14595">
    <property type="entry name" value="Thioredoxin_9"/>
    <property type="match status" value="1"/>
</dbReference>
<dbReference type="Proteomes" id="UP001597197">
    <property type="component" value="Unassembled WGS sequence"/>
</dbReference>
<evidence type="ECO:0000313" key="1">
    <source>
        <dbReference type="EMBL" id="MFD1870981.1"/>
    </source>
</evidence>
<dbReference type="InterPro" id="IPR036249">
    <property type="entry name" value="Thioredoxin-like_sf"/>
</dbReference>
<organism evidence="1 2">
    <name type="scientific">Hymenobacter bucti</name>
    <dbReference type="NCBI Taxonomy" id="1844114"/>
    <lineage>
        <taxon>Bacteria</taxon>
        <taxon>Pseudomonadati</taxon>
        <taxon>Bacteroidota</taxon>
        <taxon>Cytophagia</taxon>
        <taxon>Cytophagales</taxon>
        <taxon>Hymenobacteraceae</taxon>
        <taxon>Hymenobacter</taxon>
    </lineage>
</organism>
<evidence type="ECO:0000313" key="2">
    <source>
        <dbReference type="Proteomes" id="UP001597197"/>
    </source>
</evidence>
<comment type="caution">
    <text evidence="1">The sequence shown here is derived from an EMBL/GenBank/DDBJ whole genome shotgun (WGS) entry which is preliminary data.</text>
</comment>